<dbReference type="RefSeq" id="WP_095680863.1">
    <property type="nucleotide sequence ID" value="NZ_CP016768.2"/>
</dbReference>
<dbReference type="Proteomes" id="UP000217153">
    <property type="component" value="Chromosome"/>
</dbReference>
<dbReference type="KEGG" id="abam:B1s21122_04310"/>
<organism evidence="2 3">
    <name type="scientific">Candidatus Nanopelagicus limnae</name>
    <dbReference type="NCBI Taxonomy" id="1884634"/>
    <lineage>
        <taxon>Bacteria</taxon>
        <taxon>Bacillati</taxon>
        <taxon>Actinomycetota</taxon>
        <taxon>Actinomycetes</taxon>
        <taxon>Candidatus Nanopelagicales</taxon>
        <taxon>Candidatus Nanopelagicaceae</taxon>
        <taxon>Candidatus Nanopelagicus</taxon>
    </lineage>
</organism>
<dbReference type="OrthoDB" id="1253990at2"/>
<dbReference type="InterPro" id="IPR008136">
    <property type="entry name" value="CinA_C"/>
</dbReference>
<evidence type="ECO:0000313" key="2">
    <source>
        <dbReference type="EMBL" id="ASY09551.1"/>
    </source>
</evidence>
<reference evidence="3" key="1">
    <citation type="submission" date="2016-10" db="EMBL/GenBank/DDBJ databases">
        <title>High microdiversification within the ubiquitous acI lineage of Actinobacteria.</title>
        <authorList>
            <person name="Neuenschwander S.M."/>
            <person name="Salcher M."/>
            <person name="Ghai R."/>
            <person name="Pernthaler J."/>
        </authorList>
    </citation>
    <scope>NUCLEOTIDE SEQUENCE [LARGE SCALE GENOMIC DNA]</scope>
</reference>
<sequence length="158" mass="16354">MSSPVLAKSIVKKLTKKGLSLSVAESVTAGGLASELTKIAGSSKVFKGGVIAYSDEVKISELKISKADLKKHTAVSEEIAIAMAQAVRLKLKTDYAISTTGVAGPGKAYGQKVGTAWVGVSSKKESFAVALTLSGDRESIRHAIIASALAAIERILKP</sequence>
<dbReference type="Gene3D" id="3.90.950.20">
    <property type="entry name" value="CinA-like"/>
    <property type="match status" value="1"/>
</dbReference>
<protein>
    <submittedName>
        <fullName evidence="2">Putative competence-damaged protein CinA</fullName>
    </submittedName>
</protein>
<feature type="domain" description="CinA C-terminal" evidence="1">
    <location>
        <begin position="6"/>
        <end position="155"/>
    </location>
</feature>
<evidence type="ECO:0000259" key="1">
    <source>
        <dbReference type="Pfam" id="PF02464"/>
    </source>
</evidence>
<dbReference type="Pfam" id="PF02464">
    <property type="entry name" value="CinA"/>
    <property type="match status" value="1"/>
</dbReference>
<keyword evidence="3" id="KW-1185">Reference proteome</keyword>
<accession>A0A249JYF0</accession>
<evidence type="ECO:0000313" key="3">
    <source>
        <dbReference type="Proteomes" id="UP000217153"/>
    </source>
</evidence>
<dbReference type="NCBIfam" id="TIGR00199">
    <property type="entry name" value="PncC_domain"/>
    <property type="match status" value="1"/>
</dbReference>
<proteinExistence type="predicted"/>
<dbReference type="EMBL" id="CP016768">
    <property type="protein sequence ID" value="ASY09551.1"/>
    <property type="molecule type" value="Genomic_DNA"/>
</dbReference>
<dbReference type="SUPFAM" id="SSF142433">
    <property type="entry name" value="CinA-like"/>
    <property type="match status" value="1"/>
</dbReference>
<dbReference type="AlphaFoldDB" id="A0A249JYF0"/>
<name>A0A249JYF0_9ACTN</name>
<gene>
    <name evidence="2" type="ORF">B1s21122_04310</name>
</gene>
<dbReference type="InterPro" id="IPR036653">
    <property type="entry name" value="CinA-like_C"/>
</dbReference>